<evidence type="ECO:0000256" key="1">
    <source>
        <dbReference type="SAM" id="MobiDB-lite"/>
    </source>
</evidence>
<feature type="compositionally biased region" description="Acidic residues" evidence="1">
    <location>
        <begin position="419"/>
        <end position="428"/>
    </location>
</feature>
<organism evidence="2 3">
    <name type="scientific">Protopolystoma xenopodis</name>
    <dbReference type="NCBI Taxonomy" id="117903"/>
    <lineage>
        <taxon>Eukaryota</taxon>
        <taxon>Metazoa</taxon>
        <taxon>Spiralia</taxon>
        <taxon>Lophotrochozoa</taxon>
        <taxon>Platyhelminthes</taxon>
        <taxon>Monogenea</taxon>
        <taxon>Polyopisthocotylea</taxon>
        <taxon>Polystomatidea</taxon>
        <taxon>Polystomatidae</taxon>
        <taxon>Protopolystoma</taxon>
    </lineage>
</organism>
<dbReference type="EMBL" id="CAAALY010070452">
    <property type="protein sequence ID" value="VEL24903.1"/>
    <property type="molecule type" value="Genomic_DNA"/>
</dbReference>
<dbReference type="Proteomes" id="UP000784294">
    <property type="component" value="Unassembled WGS sequence"/>
</dbReference>
<dbReference type="AlphaFoldDB" id="A0A448X0L3"/>
<feature type="region of interest" description="Disordered" evidence="1">
    <location>
        <begin position="410"/>
        <end position="487"/>
    </location>
</feature>
<sequence length="540" mass="57741">MTLVSDKWCCRLRLRVTSSPSRRLRASDSQAMLMRSVNRVTSPTWMAESTVSRANGGAVKVKMNSLRCPPGAAVAATAVAMPTESQCPSGCGPGSASASASVCGPASGCAAGGGGGGGDDKVEESGQNQVPDLKPAGKSAEEMAKAKMRGRAGEEEGVDSADPGPENHEDGRRRVAKKEVKVIAEPDESCESGTGAGGGEEASVNGKHVSSSQDVKENGHKANEQMELGEDEEEEKEEEEEGEVGENEEDEEEEDEEDEDDESGPKTRLPRQPIRLQSASVARATGQAVKSLDSLDSRLDNSWPTTGAAVSQAACTRLDCRGSGRRGDGGNRVGLTELPEGVKDGEVVERPSLKTVREPRQEELRRRLIGSMCRLIPHEKRLSIRMLVNFSIDDGDSESLIIDELITNRKRSHKPDPGESAEEGENEMDCLTSEKRARPPTRPPARLLQPSQTTSFPVAEATGGRAEKRRRRKRGKTHGNNTPALNALDLTVRQLPVCLTRASGRRGSEGGKVKCRVSDSNANVNVNADAEGDGEEEVEE</sequence>
<gene>
    <name evidence="2" type="ORF">PXEA_LOCUS18343</name>
</gene>
<feature type="non-terminal residue" evidence="2">
    <location>
        <position position="540"/>
    </location>
</feature>
<keyword evidence="3" id="KW-1185">Reference proteome</keyword>
<feature type="compositionally biased region" description="Low complexity" evidence="1">
    <location>
        <begin position="518"/>
        <end position="529"/>
    </location>
</feature>
<feature type="compositionally biased region" description="Basic and acidic residues" evidence="1">
    <location>
        <begin position="214"/>
        <end position="224"/>
    </location>
</feature>
<feature type="compositionally biased region" description="Basic and acidic residues" evidence="1">
    <location>
        <begin position="165"/>
        <end position="184"/>
    </location>
</feature>
<feature type="compositionally biased region" description="Acidic residues" evidence="1">
    <location>
        <begin position="227"/>
        <end position="262"/>
    </location>
</feature>
<reference evidence="2" key="1">
    <citation type="submission" date="2018-11" db="EMBL/GenBank/DDBJ databases">
        <authorList>
            <consortium name="Pathogen Informatics"/>
        </authorList>
    </citation>
    <scope>NUCLEOTIDE SEQUENCE</scope>
</reference>
<feature type="compositionally biased region" description="Basic residues" evidence="1">
    <location>
        <begin position="467"/>
        <end position="477"/>
    </location>
</feature>
<comment type="caution">
    <text evidence="2">The sequence shown here is derived from an EMBL/GenBank/DDBJ whole genome shotgun (WGS) entry which is preliminary data.</text>
</comment>
<accession>A0A448X0L3</accession>
<protein>
    <submittedName>
        <fullName evidence="2">Uncharacterized protein</fullName>
    </submittedName>
</protein>
<evidence type="ECO:0000313" key="2">
    <source>
        <dbReference type="EMBL" id="VEL24903.1"/>
    </source>
</evidence>
<feature type="compositionally biased region" description="Acidic residues" evidence="1">
    <location>
        <begin position="530"/>
        <end position="540"/>
    </location>
</feature>
<evidence type="ECO:0000313" key="3">
    <source>
        <dbReference type="Proteomes" id="UP000784294"/>
    </source>
</evidence>
<dbReference type="OrthoDB" id="6281209at2759"/>
<feature type="region of interest" description="Disordered" evidence="1">
    <location>
        <begin position="501"/>
        <end position="540"/>
    </location>
</feature>
<proteinExistence type="predicted"/>
<feature type="region of interest" description="Disordered" evidence="1">
    <location>
        <begin position="109"/>
        <end position="287"/>
    </location>
</feature>
<name>A0A448X0L3_9PLAT</name>